<protein>
    <submittedName>
        <fullName evidence="1">Uncharacterized protein</fullName>
    </submittedName>
</protein>
<gene>
    <name evidence="1" type="ORF">IE4872_PC00527</name>
</gene>
<proteinExistence type="predicted"/>
<sequence>MSTDQSGAAVVEFYKVGSAESHRPFVESARTSHAGLPAHSRTLLVGFTGEQYEIKDIGELG</sequence>
<evidence type="ECO:0000313" key="1">
    <source>
        <dbReference type="EMBL" id="APO70541.1"/>
    </source>
</evidence>
<keyword evidence="1" id="KW-0614">Plasmid</keyword>
<organism evidence="1 2">
    <name type="scientific">Rhizobium gallicum</name>
    <dbReference type="NCBI Taxonomy" id="56730"/>
    <lineage>
        <taxon>Bacteria</taxon>
        <taxon>Pseudomonadati</taxon>
        <taxon>Pseudomonadota</taxon>
        <taxon>Alphaproteobacteria</taxon>
        <taxon>Hyphomicrobiales</taxon>
        <taxon>Rhizobiaceae</taxon>
        <taxon>Rhizobium/Agrobacterium group</taxon>
        <taxon>Rhizobium</taxon>
    </lineage>
</organism>
<name>A0A1L5NRL4_9HYPH</name>
<geneLocation type="plasmid" evidence="2">
    <name>prgalie4872c</name>
</geneLocation>
<dbReference type="AlphaFoldDB" id="A0A1L5NRL4"/>
<dbReference type="EMBL" id="CP017104">
    <property type="protein sequence ID" value="APO70541.1"/>
    <property type="molecule type" value="Genomic_DNA"/>
</dbReference>
<accession>A0A1L5NRL4</accession>
<dbReference type="Proteomes" id="UP000184749">
    <property type="component" value="Plasmid pRgalIE4872c"/>
</dbReference>
<evidence type="ECO:0000313" key="2">
    <source>
        <dbReference type="Proteomes" id="UP000184749"/>
    </source>
</evidence>
<reference evidence="1 2" key="1">
    <citation type="submission" date="2016-09" db="EMBL/GenBank/DDBJ databases">
        <title>The complete genome sequences of Rhizobium gallicum, symbiovars gallicum and phaseoli, symbionts associated to common bean (Phaseolus vulgaris).</title>
        <authorList>
            <person name="Bustos P."/>
            <person name="Santamaria R.I."/>
            <person name="Perez-Carrascal O.M."/>
            <person name="Juarez S."/>
            <person name="Lozano L."/>
            <person name="Martinez-Flores I."/>
            <person name="Martinez-Romero E."/>
            <person name="Cevallos M."/>
            <person name="Romero D."/>
            <person name="Davila G."/>
            <person name="Gonzalez V."/>
        </authorList>
    </citation>
    <scope>NUCLEOTIDE SEQUENCE [LARGE SCALE GENOMIC DNA]</scope>
    <source>
        <strain evidence="1 2">IE4872</strain>
        <plasmid evidence="2">prgalie4872c</plasmid>
    </source>
</reference>